<evidence type="ECO:0000256" key="7">
    <source>
        <dbReference type="ARBA" id="ARBA00022840"/>
    </source>
</evidence>
<dbReference type="AlphaFoldDB" id="A0A4Q7VXG5"/>
<keyword evidence="7" id="KW-0067">ATP-binding</keyword>
<keyword evidence="10" id="KW-0732">Signal</keyword>
<keyword evidence="8" id="KW-0902">Two-component regulatory system</keyword>
<dbReference type="Gene3D" id="3.30.565.10">
    <property type="entry name" value="Histidine kinase-like ATPase, C-terminal domain"/>
    <property type="match status" value="1"/>
</dbReference>
<dbReference type="InterPro" id="IPR036890">
    <property type="entry name" value="HATPase_C_sf"/>
</dbReference>
<evidence type="ECO:0000256" key="4">
    <source>
        <dbReference type="ARBA" id="ARBA00022679"/>
    </source>
</evidence>
<keyword evidence="9" id="KW-1133">Transmembrane helix</keyword>
<evidence type="ECO:0000259" key="11">
    <source>
        <dbReference type="Pfam" id="PF02518"/>
    </source>
</evidence>
<keyword evidence="14" id="KW-1185">Reference proteome</keyword>
<feature type="signal peptide" evidence="10">
    <location>
        <begin position="1"/>
        <end position="23"/>
    </location>
</feature>
<dbReference type="SUPFAM" id="SSF55874">
    <property type="entry name" value="ATPase domain of HSP90 chaperone/DNA topoisomerase II/histidine kinase"/>
    <property type="match status" value="1"/>
</dbReference>
<name>A0A4Q7VXG5_9BURK</name>
<feature type="transmembrane region" description="Helical" evidence="9">
    <location>
        <begin position="326"/>
        <end position="345"/>
    </location>
</feature>
<dbReference type="Pfam" id="PF07730">
    <property type="entry name" value="HisKA_3"/>
    <property type="match status" value="1"/>
</dbReference>
<dbReference type="EMBL" id="SHKP01000005">
    <property type="protein sequence ID" value="RZU01245.1"/>
    <property type="molecule type" value="Genomic_DNA"/>
</dbReference>
<proteinExistence type="predicted"/>
<dbReference type="Gene3D" id="1.20.5.1930">
    <property type="match status" value="1"/>
</dbReference>
<dbReference type="Proteomes" id="UP000293671">
    <property type="component" value="Unassembled WGS sequence"/>
</dbReference>
<evidence type="ECO:0000259" key="12">
    <source>
        <dbReference type="Pfam" id="PF07730"/>
    </source>
</evidence>
<evidence type="ECO:0000256" key="8">
    <source>
        <dbReference type="ARBA" id="ARBA00023012"/>
    </source>
</evidence>
<dbReference type="InterPro" id="IPR050482">
    <property type="entry name" value="Sensor_HK_TwoCompSys"/>
</dbReference>
<dbReference type="GO" id="GO:0046983">
    <property type="term" value="F:protein dimerization activity"/>
    <property type="evidence" value="ECO:0007669"/>
    <property type="project" value="InterPro"/>
</dbReference>
<feature type="transmembrane region" description="Helical" evidence="9">
    <location>
        <begin position="201"/>
        <end position="220"/>
    </location>
</feature>
<keyword evidence="3" id="KW-0597">Phosphoprotein</keyword>
<evidence type="ECO:0000256" key="5">
    <source>
        <dbReference type="ARBA" id="ARBA00022741"/>
    </source>
</evidence>
<keyword evidence="6" id="KW-0418">Kinase</keyword>
<organism evidence="13 14">
    <name type="scientific">Rivibacter subsaxonicus</name>
    <dbReference type="NCBI Taxonomy" id="457575"/>
    <lineage>
        <taxon>Bacteria</taxon>
        <taxon>Pseudomonadati</taxon>
        <taxon>Pseudomonadota</taxon>
        <taxon>Betaproteobacteria</taxon>
        <taxon>Burkholderiales</taxon>
        <taxon>Rivibacter</taxon>
    </lineage>
</organism>
<dbReference type="EC" id="2.7.13.3" evidence="2"/>
<dbReference type="InterPro" id="IPR011712">
    <property type="entry name" value="Sig_transdc_His_kin_sub3_dim/P"/>
</dbReference>
<dbReference type="PANTHER" id="PTHR24421">
    <property type="entry name" value="NITRATE/NITRITE SENSOR PROTEIN NARX-RELATED"/>
    <property type="match status" value="1"/>
</dbReference>
<accession>A0A4Q7VXG5</accession>
<dbReference type="CDD" id="cd16917">
    <property type="entry name" value="HATPase_UhpB-NarQ-NarX-like"/>
    <property type="match status" value="1"/>
</dbReference>
<comment type="caution">
    <text evidence="13">The sequence shown here is derived from an EMBL/GenBank/DDBJ whole genome shotgun (WGS) entry which is preliminary data.</text>
</comment>
<dbReference type="PANTHER" id="PTHR24421:SF10">
    <property type="entry name" value="NITRATE_NITRITE SENSOR PROTEIN NARQ"/>
    <property type="match status" value="1"/>
</dbReference>
<feature type="transmembrane region" description="Helical" evidence="9">
    <location>
        <begin position="175"/>
        <end position="194"/>
    </location>
</feature>
<evidence type="ECO:0000256" key="1">
    <source>
        <dbReference type="ARBA" id="ARBA00000085"/>
    </source>
</evidence>
<feature type="transmembrane region" description="Helical" evidence="9">
    <location>
        <begin position="271"/>
        <end position="289"/>
    </location>
</feature>
<keyword evidence="5" id="KW-0547">Nucleotide-binding</keyword>
<feature type="transmembrane region" description="Helical" evidence="9">
    <location>
        <begin position="295"/>
        <end position="314"/>
    </location>
</feature>
<evidence type="ECO:0000256" key="6">
    <source>
        <dbReference type="ARBA" id="ARBA00022777"/>
    </source>
</evidence>
<sequence>MAPLPAWLGLLALLAALAGCLGATEPATSLRITTAELIEPGAAPKPVTLPDEWEHSAPERDGAVRYRIEIPDAALHGEASGMFTRRAGMSLRVSLNGRPFASIGDFDRRPLPDMSQEPLLVPLPSALLQPRGNVIEIELHGERRRESGLSDLWFGPLAELRPMHARAQRDRVHSAYAVSAAATVMGLLALLLAVRMRRLTYAYFGVASLLWAWRVSLLTPPTSAPGSALGPALGPALETIFFYVSYPWFVSLMTLYALASIGRETPRVRRWVAAWSVAALLLIVLNWSFNLPLLRTLVSVGMLLMVVALMIQLFDAAWRERSQPAILLSVAALLAFGAGLRDFYVFRIAWDYGALTWSRYTILVLLGVLAWMLVDEFTRSTLALRSLNRDLADRVARKERELHLVFEGQRKRDREQATRAERDRILREMHDGLGGRLVAALALAQQVQPGGAVVDPESDPEAAETAQAHAHEAWGELKSTLDDCLVELRLALDSLEVEQRPLVEALAELRFRIEPSLRAAGVRLVWQPSELLSGAEFGAGDTLQVLRIVREALTNVIKHAQASVVWLRLEPVIDGDVEPATPRALRLSVIDNGLAQRTQQLGEALPLFVPGALGRGRGLANMERRAAAVGASFSSGPQAEGWCVQLELPLPPAATAD</sequence>
<evidence type="ECO:0000256" key="10">
    <source>
        <dbReference type="SAM" id="SignalP"/>
    </source>
</evidence>
<feature type="transmembrane region" description="Helical" evidence="9">
    <location>
        <begin position="357"/>
        <end position="374"/>
    </location>
</feature>
<evidence type="ECO:0000256" key="9">
    <source>
        <dbReference type="SAM" id="Phobius"/>
    </source>
</evidence>
<gene>
    <name evidence="13" type="ORF">EV670_1961</name>
</gene>
<dbReference type="GO" id="GO:0005524">
    <property type="term" value="F:ATP binding"/>
    <property type="evidence" value="ECO:0007669"/>
    <property type="project" value="UniProtKB-KW"/>
</dbReference>
<feature type="domain" description="Signal transduction histidine kinase subgroup 3 dimerisation and phosphoacceptor" evidence="12">
    <location>
        <begin position="421"/>
        <end position="483"/>
    </location>
</feature>
<reference evidence="13 14" key="1">
    <citation type="submission" date="2019-02" db="EMBL/GenBank/DDBJ databases">
        <title>Genomic Encyclopedia of Type Strains, Phase IV (KMG-IV): sequencing the most valuable type-strain genomes for metagenomic binning, comparative biology and taxonomic classification.</title>
        <authorList>
            <person name="Goeker M."/>
        </authorList>
    </citation>
    <scope>NUCLEOTIDE SEQUENCE [LARGE SCALE GENOMIC DNA]</scope>
    <source>
        <strain evidence="13 14">DSM 19570</strain>
    </source>
</reference>
<keyword evidence="9" id="KW-0472">Membrane</keyword>
<dbReference type="GO" id="GO:0016020">
    <property type="term" value="C:membrane"/>
    <property type="evidence" value="ECO:0007669"/>
    <property type="project" value="InterPro"/>
</dbReference>
<evidence type="ECO:0000256" key="3">
    <source>
        <dbReference type="ARBA" id="ARBA00022553"/>
    </source>
</evidence>
<dbReference type="GO" id="GO:0000155">
    <property type="term" value="F:phosphorelay sensor kinase activity"/>
    <property type="evidence" value="ECO:0007669"/>
    <property type="project" value="InterPro"/>
</dbReference>
<dbReference type="Pfam" id="PF02518">
    <property type="entry name" value="HATPase_c"/>
    <property type="match status" value="1"/>
</dbReference>
<evidence type="ECO:0000313" key="14">
    <source>
        <dbReference type="Proteomes" id="UP000293671"/>
    </source>
</evidence>
<dbReference type="InterPro" id="IPR003594">
    <property type="entry name" value="HATPase_dom"/>
</dbReference>
<keyword evidence="9" id="KW-0812">Transmembrane</keyword>
<evidence type="ECO:0000256" key="2">
    <source>
        <dbReference type="ARBA" id="ARBA00012438"/>
    </source>
</evidence>
<evidence type="ECO:0000313" key="13">
    <source>
        <dbReference type="EMBL" id="RZU01245.1"/>
    </source>
</evidence>
<keyword evidence="4" id="KW-0808">Transferase</keyword>
<feature type="chain" id="PRO_5020619056" description="histidine kinase" evidence="10">
    <location>
        <begin position="24"/>
        <end position="657"/>
    </location>
</feature>
<feature type="domain" description="Histidine kinase/HSP90-like ATPase" evidence="11">
    <location>
        <begin position="540"/>
        <end position="651"/>
    </location>
</feature>
<protein>
    <recommendedName>
        <fullName evidence="2">histidine kinase</fullName>
        <ecNumber evidence="2">2.7.13.3</ecNumber>
    </recommendedName>
</protein>
<feature type="transmembrane region" description="Helical" evidence="9">
    <location>
        <begin position="240"/>
        <end position="259"/>
    </location>
</feature>
<comment type="catalytic activity">
    <reaction evidence="1">
        <text>ATP + protein L-histidine = ADP + protein N-phospho-L-histidine.</text>
        <dbReference type="EC" id="2.7.13.3"/>
    </reaction>
</comment>